<reference evidence="2 3" key="1">
    <citation type="submission" date="2019-03" db="EMBL/GenBank/DDBJ databases">
        <authorList>
            <consortium name="Pathogen Informatics"/>
        </authorList>
    </citation>
    <scope>NUCLEOTIDE SEQUENCE [LARGE SCALE GENOMIC DNA]</scope>
    <source>
        <strain evidence="2 3">NCTC13038</strain>
    </source>
</reference>
<dbReference type="GeneID" id="57504618"/>
<feature type="region of interest" description="Disordered" evidence="1">
    <location>
        <begin position="263"/>
        <end position="284"/>
    </location>
</feature>
<name>A0A485BQD1_RAOTE</name>
<feature type="region of interest" description="Disordered" evidence="1">
    <location>
        <begin position="345"/>
        <end position="402"/>
    </location>
</feature>
<feature type="compositionally biased region" description="Low complexity" evidence="1">
    <location>
        <begin position="181"/>
        <end position="190"/>
    </location>
</feature>
<feature type="region of interest" description="Disordered" evidence="1">
    <location>
        <begin position="165"/>
        <end position="224"/>
    </location>
</feature>
<feature type="compositionally biased region" description="Gly residues" evidence="1">
    <location>
        <begin position="210"/>
        <end position="224"/>
    </location>
</feature>
<gene>
    <name evidence="2" type="ORF">NCTC13038_03098</name>
</gene>
<protein>
    <submittedName>
        <fullName evidence="2">Uncharacterized protein</fullName>
    </submittedName>
</protein>
<sequence length="402" mass="39112">MSQNQNYLALVNQFGLDINALKQGQTLKTTVMVSSLADFKALFAGNLSAHSRTLTHGQLQANAAAFQDDSHAHLLHRLTSYVYGDHLLSPADQQRAAAYFPLEVDVESAEDVTIDSAVQYGPSGKPVLLNYRKLTFSGNGSITAINTVLSLNAEIVEIVSSSASSGSEPYHIASIGKEGDSGAAGSNGSSVTNQAANGSNKQPASPGVCTGVGSGGDGVQGANGGDANAGEFGLDGKPNLQANITISQDIIGTLVVFTQSGGGGTGGKGGSGGTGQKGGDGGHGCDSGCEGTDGGNGGNGGNGGHGGAGGDGGNGVNGNNVYVTVPIGKTSQVYHFSQTSVPGFGGSGGAGGSGGERGGAGSGGKHSSNGREGANGTPGNAGAPGKGGTINGSPGSIYVVAG</sequence>
<organism evidence="2 3">
    <name type="scientific">Raoultella terrigena</name>
    <name type="common">Klebsiella terrigena</name>
    <dbReference type="NCBI Taxonomy" id="577"/>
    <lineage>
        <taxon>Bacteria</taxon>
        <taxon>Pseudomonadati</taxon>
        <taxon>Pseudomonadota</taxon>
        <taxon>Gammaproteobacteria</taxon>
        <taxon>Enterobacterales</taxon>
        <taxon>Enterobacteriaceae</taxon>
        <taxon>Klebsiella/Raoultella group</taxon>
        <taxon>Raoultella</taxon>
    </lineage>
</organism>
<feature type="compositionally biased region" description="Gly residues" evidence="1">
    <location>
        <begin position="345"/>
        <end position="364"/>
    </location>
</feature>
<accession>A0A485BQD1</accession>
<dbReference type="AlphaFoldDB" id="A0A485BQD1"/>
<proteinExistence type="predicted"/>
<dbReference type="Proteomes" id="UP000332594">
    <property type="component" value="Unassembled WGS sequence"/>
</dbReference>
<feature type="compositionally biased region" description="Polar residues" evidence="1">
    <location>
        <begin position="191"/>
        <end position="203"/>
    </location>
</feature>
<evidence type="ECO:0000313" key="2">
    <source>
        <dbReference type="EMBL" id="VFS73808.1"/>
    </source>
</evidence>
<dbReference type="EMBL" id="CAADJG010000002">
    <property type="protein sequence ID" value="VFS73808.1"/>
    <property type="molecule type" value="Genomic_DNA"/>
</dbReference>
<dbReference type="RefSeq" id="WP_166793732.1">
    <property type="nucleotide sequence ID" value="NZ_BJNO01000017.1"/>
</dbReference>
<evidence type="ECO:0000313" key="3">
    <source>
        <dbReference type="Proteomes" id="UP000332594"/>
    </source>
</evidence>
<evidence type="ECO:0000256" key="1">
    <source>
        <dbReference type="SAM" id="MobiDB-lite"/>
    </source>
</evidence>